<dbReference type="GO" id="GO:0003700">
    <property type="term" value="F:DNA-binding transcription factor activity"/>
    <property type="evidence" value="ECO:0007669"/>
    <property type="project" value="InterPro"/>
</dbReference>
<dbReference type="GO" id="GO:0006950">
    <property type="term" value="P:response to stress"/>
    <property type="evidence" value="ECO:0007669"/>
    <property type="project" value="TreeGrafter"/>
</dbReference>
<dbReference type="EMBL" id="JAHGAW010000010">
    <property type="protein sequence ID" value="MBT2188276.1"/>
    <property type="molecule type" value="Genomic_DNA"/>
</dbReference>
<keyword evidence="3" id="KW-1185">Reference proteome</keyword>
<reference evidence="2" key="1">
    <citation type="submission" date="2021-05" db="EMBL/GenBank/DDBJ databases">
        <title>Genome of Sphingobium sp. strain.</title>
        <authorList>
            <person name="Fan R."/>
        </authorList>
    </citation>
    <scope>NUCLEOTIDE SEQUENCE</scope>
    <source>
        <strain evidence="2">H33</strain>
    </source>
</reference>
<evidence type="ECO:0000313" key="2">
    <source>
        <dbReference type="EMBL" id="MBT2188276.1"/>
    </source>
</evidence>
<feature type="domain" description="HTH marR-type" evidence="1">
    <location>
        <begin position="8"/>
        <end position="140"/>
    </location>
</feature>
<dbReference type="Pfam" id="PF12802">
    <property type="entry name" value="MarR_2"/>
    <property type="match status" value="1"/>
</dbReference>
<evidence type="ECO:0000259" key="1">
    <source>
        <dbReference type="PROSITE" id="PS50995"/>
    </source>
</evidence>
<dbReference type="PROSITE" id="PS50995">
    <property type="entry name" value="HTH_MARR_2"/>
    <property type="match status" value="1"/>
</dbReference>
<accession>A0A9X1DDY5</accession>
<dbReference type="Gene3D" id="1.10.10.10">
    <property type="entry name" value="Winged helix-like DNA-binding domain superfamily/Winged helix DNA-binding domain"/>
    <property type="match status" value="1"/>
</dbReference>
<gene>
    <name evidence="2" type="ORF">KK488_15070</name>
</gene>
<dbReference type="PANTHER" id="PTHR33164">
    <property type="entry name" value="TRANSCRIPTIONAL REGULATOR, MARR FAMILY"/>
    <property type="match status" value="1"/>
</dbReference>
<organism evidence="2 3">
    <name type="scientific">Sphingobium nicotianae</name>
    <dbReference type="NCBI Taxonomy" id="2782607"/>
    <lineage>
        <taxon>Bacteria</taxon>
        <taxon>Pseudomonadati</taxon>
        <taxon>Pseudomonadota</taxon>
        <taxon>Alphaproteobacteria</taxon>
        <taxon>Sphingomonadales</taxon>
        <taxon>Sphingomonadaceae</taxon>
        <taxon>Sphingobium</taxon>
    </lineage>
</organism>
<name>A0A9X1DDY5_9SPHN</name>
<sequence>MIALGPLDELVGYHLRRASSAMRMDFAETFAETPMRQVLFGVLSVVSAMPGLSQGKVAEALGIRRANMVALVNELVDLGLIARTTDHRDRRAFSLSLTQAGEAMLHEALAQIRRHEDRMLENLTTTERSTLVNLLRKIHGSTSR</sequence>
<dbReference type="InterPro" id="IPR036390">
    <property type="entry name" value="WH_DNA-bd_sf"/>
</dbReference>
<dbReference type="InterPro" id="IPR039422">
    <property type="entry name" value="MarR/SlyA-like"/>
</dbReference>
<dbReference type="InterPro" id="IPR000835">
    <property type="entry name" value="HTH_MarR-typ"/>
</dbReference>
<evidence type="ECO:0000313" key="3">
    <source>
        <dbReference type="Proteomes" id="UP001138757"/>
    </source>
</evidence>
<dbReference type="Proteomes" id="UP001138757">
    <property type="component" value="Unassembled WGS sequence"/>
</dbReference>
<dbReference type="AlphaFoldDB" id="A0A9X1DDY5"/>
<dbReference type="InterPro" id="IPR036388">
    <property type="entry name" value="WH-like_DNA-bd_sf"/>
</dbReference>
<comment type="caution">
    <text evidence="2">The sequence shown here is derived from an EMBL/GenBank/DDBJ whole genome shotgun (WGS) entry which is preliminary data.</text>
</comment>
<protein>
    <submittedName>
        <fullName evidence="2">MarR family transcriptional regulator</fullName>
    </submittedName>
</protein>
<dbReference type="SUPFAM" id="SSF46785">
    <property type="entry name" value="Winged helix' DNA-binding domain"/>
    <property type="match status" value="1"/>
</dbReference>
<dbReference type="PANTHER" id="PTHR33164:SF43">
    <property type="entry name" value="HTH-TYPE TRANSCRIPTIONAL REPRESSOR YETL"/>
    <property type="match status" value="1"/>
</dbReference>
<proteinExistence type="predicted"/>
<dbReference type="RefSeq" id="WP_214624534.1">
    <property type="nucleotide sequence ID" value="NZ_JAHGAW010000010.1"/>
</dbReference>
<dbReference type="SMART" id="SM00347">
    <property type="entry name" value="HTH_MARR"/>
    <property type="match status" value="1"/>
</dbReference>
<dbReference type="PRINTS" id="PR00598">
    <property type="entry name" value="HTHMARR"/>
</dbReference>